<reference evidence="5" key="1">
    <citation type="submission" date="2020-11" db="EMBL/GenBank/DDBJ databases">
        <authorList>
            <consortium name="DOE Joint Genome Institute"/>
            <person name="Ahrendt S."/>
            <person name="Riley R."/>
            <person name="Andreopoulos W."/>
            <person name="Labutti K."/>
            <person name="Pangilinan J."/>
            <person name="Ruiz-Duenas F.J."/>
            <person name="Barrasa J.M."/>
            <person name="Sanchez-Garcia M."/>
            <person name="Camarero S."/>
            <person name="Miyauchi S."/>
            <person name="Serrano A."/>
            <person name="Linde D."/>
            <person name="Babiker R."/>
            <person name="Drula E."/>
            <person name="Ayuso-Fernandez I."/>
            <person name="Pacheco R."/>
            <person name="Padilla G."/>
            <person name="Ferreira P."/>
            <person name="Barriuso J."/>
            <person name="Kellner H."/>
            <person name="Castanera R."/>
            <person name="Alfaro M."/>
            <person name="Ramirez L."/>
            <person name="Pisabarro A.G."/>
            <person name="Kuo A."/>
            <person name="Tritt A."/>
            <person name="Lipzen A."/>
            <person name="He G."/>
            <person name="Yan M."/>
            <person name="Ng V."/>
            <person name="Cullen D."/>
            <person name="Martin F."/>
            <person name="Rosso M.-N."/>
            <person name="Henrissat B."/>
            <person name="Hibbett D."/>
            <person name="Martinez A.T."/>
            <person name="Grigoriev I.V."/>
        </authorList>
    </citation>
    <scope>NUCLEOTIDE SEQUENCE</scope>
    <source>
        <strain evidence="5">CIRM-BRFM 674</strain>
    </source>
</reference>
<dbReference type="InterPro" id="IPR018520">
    <property type="entry name" value="UPP_synth-like_CS"/>
</dbReference>
<dbReference type="Pfam" id="PF01255">
    <property type="entry name" value="Prenyltransf"/>
    <property type="match status" value="1"/>
</dbReference>
<dbReference type="Gene3D" id="3.40.1180.10">
    <property type="entry name" value="Decaprenyl diphosphate synthase-like"/>
    <property type="match status" value="1"/>
</dbReference>
<keyword evidence="2 3" id="KW-0808">Transferase</keyword>
<sequence length="283" mass="33032">MLALLFLSHFREFAFSACLWFTSMITKNVEELIRKALLSGPMPRHMAFIMDGNRRYARQHNIPESQGHTDGYYQLSFLLKEWLTKTNIECMSIYAWSILNFGREESQVAACMKLLEEKLEEFITLCDTMIPLFEMHGVRVAIFGRTELFSERIQFLISKVEEKTRSYKTRRLMNIYLSYTSADEMTRSVEACVNASLDSNESLPIMAKDIEMHLDGFFPAEDASIPPVDILVRTGGAKRFSDFLLWQACEHTQLQFVSTLWPVFGPWDLLFIFLDYQRSKMFR</sequence>
<gene>
    <name evidence="5" type="ORF">BDN70DRAFT_796633</name>
</gene>
<dbReference type="InterPro" id="IPR001441">
    <property type="entry name" value="UPP_synth-like"/>
</dbReference>
<dbReference type="GO" id="GO:1904423">
    <property type="term" value="C:dehydrodolichyl diphosphate synthase complex"/>
    <property type="evidence" value="ECO:0007669"/>
    <property type="project" value="TreeGrafter"/>
</dbReference>
<proteinExistence type="inferred from homology"/>
<name>A0A9P6CYC5_9AGAR</name>
<dbReference type="SUPFAM" id="SSF64005">
    <property type="entry name" value="Undecaprenyl diphosphate synthase"/>
    <property type="match status" value="1"/>
</dbReference>
<keyword evidence="6" id="KW-1185">Reference proteome</keyword>
<dbReference type="PROSITE" id="PS01066">
    <property type="entry name" value="UPP_SYNTHASE"/>
    <property type="match status" value="1"/>
</dbReference>
<dbReference type="PANTHER" id="PTHR10291">
    <property type="entry name" value="DEHYDRODOLICHYL DIPHOSPHATE SYNTHASE FAMILY MEMBER"/>
    <property type="match status" value="1"/>
</dbReference>
<evidence type="ECO:0000256" key="3">
    <source>
        <dbReference type="RuleBase" id="RU363018"/>
    </source>
</evidence>
<dbReference type="GO" id="GO:0016094">
    <property type="term" value="P:polyprenol biosynthetic process"/>
    <property type="evidence" value="ECO:0007669"/>
    <property type="project" value="TreeGrafter"/>
</dbReference>
<evidence type="ECO:0000256" key="2">
    <source>
        <dbReference type="ARBA" id="ARBA00022679"/>
    </source>
</evidence>
<evidence type="ECO:0000313" key="6">
    <source>
        <dbReference type="Proteomes" id="UP000807469"/>
    </source>
</evidence>
<dbReference type="OrthoDB" id="4173905at2759"/>
<evidence type="ECO:0000313" key="5">
    <source>
        <dbReference type="EMBL" id="KAF9485106.1"/>
    </source>
</evidence>
<organism evidence="5 6">
    <name type="scientific">Pholiota conissans</name>
    <dbReference type="NCBI Taxonomy" id="109636"/>
    <lineage>
        <taxon>Eukaryota</taxon>
        <taxon>Fungi</taxon>
        <taxon>Dikarya</taxon>
        <taxon>Basidiomycota</taxon>
        <taxon>Agaricomycotina</taxon>
        <taxon>Agaricomycetes</taxon>
        <taxon>Agaricomycetidae</taxon>
        <taxon>Agaricales</taxon>
        <taxon>Agaricineae</taxon>
        <taxon>Strophariaceae</taxon>
        <taxon>Pholiota</taxon>
    </lineage>
</organism>
<dbReference type="EC" id="2.5.1.-" evidence="3"/>
<dbReference type="GO" id="GO:0016020">
    <property type="term" value="C:membrane"/>
    <property type="evidence" value="ECO:0007669"/>
    <property type="project" value="TreeGrafter"/>
</dbReference>
<dbReference type="CDD" id="cd00475">
    <property type="entry name" value="Cis_IPPS"/>
    <property type="match status" value="1"/>
</dbReference>
<keyword evidence="4" id="KW-0732">Signal</keyword>
<accession>A0A9P6CYC5</accession>
<dbReference type="GO" id="GO:0005811">
    <property type="term" value="C:lipid droplet"/>
    <property type="evidence" value="ECO:0007669"/>
    <property type="project" value="TreeGrafter"/>
</dbReference>
<protein>
    <recommendedName>
        <fullName evidence="3">Alkyl transferase</fullName>
        <ecNumber evidence="3">2.5.1.-</ecNumber>
    </recommendedName>
</protein>
<dbReference type="InterPro" id="IPR036424">
    <property type="entry name" value="UPP_synth-like_sf"/>
</dbReference>
<dbReference type="GO" id="GO:0005783">
    <property type="term" value="C:endoplasmic reticulum"/>
    <property type="evidence" value="ECO:0007669"/>
    <property type="project" value="TreeGrafter"/>
</dbReference>
<comment type="similarity">
    <text evidence="1 3">Belongs to the UPP synthase family.</text>
</comment>
<feature type="signal peptide" evidence="4">
    <location>
        <begin position="1"/>
        <end position="16"/>
    </location>
</feature>
<dbReference type="Proteomes" id="UP000807469">
    <property type="component" value="Unassembled WGS sequence"/>
</dbReference>
<evidence type="ECO:0000256" key="1">
    <source>
        <dbReference type="ARBA" id="ARBA00005432"/>
    </source>
</evidence>
<evidence type="ECO:0000256" key="4">
    <source>
        <dbReference type="SAM" id="SignalP"/>
    </source>
</evidence>
<dbReference type="EMBL" id="MU155138">
    <property type="protein sequence ID" value="KAF9485106.1"/>
    <property type="molecule type" value="Genomic_DNA"/>
</dbReference>
<feature type="chain" id="PRO_5040309999" description="Alkyl transferase" evidence="4">
    <location>
        <begin position="17"/>
        <end position="283"/>
    </location>
</feature>
<dbReference type="NCBIfam" id="TIGR00055">
    <property type="entry name" value="uppS"/>
    <property type="match status" value="1"/>
</dbReference>
<dbReference type="GO" id="GO:0045547">
    <property type="term" value="F:ditrans,polycis-polyprenyl diphosphate synthase [(2E,6E)-farnesyl diphosphate specific] activity"/>
    <property type="evidence" value="ECO:0007669"/>
    <property type="project" value="TreeGrafter"/>
</dbReference>
<comment type="caution">
    <text evidence="5">The sequence shown here is derived from an EMBL/GenBank/DDBJ whole genome shotgun (WGS) entry which is preliminary data.</text>
</comment>
<dbReference type="PANTHER" id="PTHR10291:SF43">
    <property type="entry name" value="DEHYDRODOLICHYL DIPHOSPHATE SYNTHASE COMPLEX SUBUNIT DHDDS"/>
    <property type="match status" value="1"/>
</dbReference>
<dbReference type="AlphaFoldDB" id="A0A9P6CYC5"/>